<accession>A0A3G6N519</accession>
<feature type="transmembrane region" description="Helical" evidence="1">
    <location>
        <begin position="7"/>
        <end position="26"/>
    </location>
</feature>
<gene>
    <name evidence="3" type="ORF">EG340_03005</name>
</gene>
<dbReference type="GO" id="GO:0004175">
    <property type="term" value="F:endopeptidase activity"/>
    <property type="evidence" value="ECO:0007669"/>
    <property type="project" value="UniProtKB-ARBA"/>
</dbReference>
<protein>
    <submittedName>
        <fullName evidence="3">CPBP family intramembrane metalloprotease</fullName>
    </submittedName>
</protein>
<evidence type="ECO:0000313" key="3">
    <source>
        <dbReference type="EMBL" id="AZA60073.1"/>
    </source>
</evidence>
<feature type="transmembrane region" description="Helical" evidence="1">
    <location>
        <begin position="170"/>
        <end position="187"/>
    </location>
</feature>
<organism evidence="3 4">
    <name type="scientific">Chryseobacterium indoltheticum</name>
    <dbReference type="NCBI Taxonomy" id="254"/>
    <lineage>
        <taxon>Bacteria</taxon>
        <taxon>Pseudomonadati</taxon>
        <taxon>Bacteroidota</taxon>
        <taxon>Flavobacteriia</taxon>
        <taxon>Flavobacteriales</taxon>
        <taxon>Weeksellaceae</taxon>
        <taxon>Chryseobacterium group</taxon>
        <taxon>Chryseobacterium</taxon>
    </lineage>
</organism>
<evidence type="ECO:0000313" key="4">
    <source>
        <dbReference type="Proteomes" id="UP000269076"/>
    </source>
</evidence>
<dbReference type="AlphaFoldDB" id="A0A3G6N519"/>
<dbReference type="GO" id="GO:0080120">
    <property type="term" value="P:CAAX-box protein maturation"/>
    <property type="evidence" value="ECO:0007669"/>
    <property type="project" value="UniProtKB-ARBA"/>
</dbReference>
<keyword evidence="3" id="KW-0378">Hydrolase</keyword>
<feature type="transmembrane region" description="Helical" evidence="1">
    <location>
        <begin position="32"/>
        <end position="49"/>
    </location>
</feature>
<keyword evidence="3" id="KW-0645">Protease</keyword>
<keyword evidence="3" id="KW-0482">Metalloprotease</keyword>
<dbReference type="Proteomes" id="UP000269076">
    <property type="component" value="Chromosome"/>
</dbReference>
<evidence type="ECO:0000256" key="1">
    <source>
        <dbReference type="SAM" id="Phobius"/>
    </source>
</evidence>
<feature type="transmembrane region" description="Helical" evidence="1">
    <location>
        <begin position="70"/>
        <end position="89"/>
    </location>
</feature>
<keyword evidence="1" id="KW-0812">Transmembrane</keyword>
<sequence>MMKMKRLLQTKWISLASLPISFLLIYNPLTKFPYTFCVIIIFILISTYLQNGDLKSLNFKNLKSGDIKNILVSYLILELTVDFIIQPLVNWLCNEPADYSTFEHIKGDTAQYIKWLYRMWISAAIGEELLFRAFAFAQLKNIFGDKKILIVILSALMFCLPHLYQGTAGLIMTFVFGIAFGFLYIRFKNIWINIIIHGLIDTVFLTLSYLGYIEFYQFIW</sequence>
<dbReference type="EMBL" id="CP033928">
    <property type="protein sequence ID" value="AZA60073.1"/>
    <property type="molecule type" value="Genomic_DNA"/>
</dbReference>
<feature type="transmembrane region" description="Helical" evidence="1">
    <location>
        <begin position="194"/>
        <end position="213"/>
    </location>
</feature>
<dbReference type="GO" id="GO:0006508">
    <property type="term" value="P:proteolysis"/>
    <property type="evidence" value="ECO:0007669"/>
    <property type="project" value="UniProtKB-KW"/>
</dbReference>
<feature type="domain" description="CAAX prenyl protease 2/Lysostaphin resistance protein A-like" evidence="2">
    <location>
        <begin position="113"/>
        <end position="202"/>
    </location>
</feature>
<keyword evidence="1" id="KW-0472">Membrane</keyword>
<dbReference type="GO" id="GO:0008237">
    <property type="term" value="F:metallopeptidase activity"/>
    <property type="evidence" value="ECO:0007669"/>
    <property type="project" value="UniProtKB-KW"/>
</dbReference>
<name>A0A3G6N519_9FLAO</name>
<proteinExistence type="predicted"/>
<evidence type="ECO:0000259" key="2">
    <source>
        <dbReference type="Pfam" id="PF02517"/>
    </source>
</evidence>
<dbReference type="Pfam" id="PF02517">
    <property type="entry name" value="Rce1-like"/>
    <property type="match status" value="1"/>
</dbReference>
<keyword evidence="1" id="KW-1133">Transmembrane helix</keyword>
<dbReference type="InterPro" id="IPR003675">
    <property type="entry name" value="Rce1/LyrA-like_dom"/>
</dbReference>
<reference evidence="3 4" key="1">
    <citation type="submission" date="2018-11" db="EMBL/GenBank/DDBJ databases">
        <title>Proposal to divide the Flavobacteriaceae and reorganize its genera based on Amino Acid Identity values calculated from whole genome sequences.</title>
        <authorList>
            <person name="Nicholson A.C."/>
            <person name="Gulvik C.A."/>
            <person name="Whitney A.M."/>
            <person name="Humrighouse B.W."/>
            <person name="Bell M."/>
            <person name="Holmes B."/>
            <person name="Steigerwalt A."/>
            <person name="Villarma A."/>
            <person name="Sheth M."/>
            <person name="Batra D."/>
            <person name="Pryor J."/>
            <person name="Bernardet J.-F."/>
            <person name="Hugo C."/>
            <person name="Kampfer P."/>
            <person name="Newman J."/>
            <person name="Mcquiston J.R."/>
        </authorList>
    </citation>
    <scope>NUCLEOTIDE SEQUENCE [LARGE SCALE GENOMIC DNA]</scope>
    <source>
        <strain evidence="3 4">G0211</strain>
    </source>
</reference>